<dbReference type="InterPro" id="IPR050816">
    <property type="entry name" value="Flavin-dep_Halogenase_NPB"/>
</dbReference>
<dbReference type="RefSeq" id="WP_123638475.1">
    <property type="nucleotide sequence ID" value="NZ_RJUK01000001.1"/>
</dbReference>
<dbReference type="PIRSF" id="PIRSF011396">
    <property type="entry name" value="Trp_halogenase"/>
    <property type="match status" value="1"/>
</dbReference>
<dbReference type="InterPro" id="IPR006905">
    <property type="entry name" value="Flavin_halogenase"/>
</dbReference>
<evidence type="ECO:0000256" key="2">
    <source>
        <dbReference type="PIRSR" id="PIRSR011396-2"/>
    </source>
</evidence>
<evidence type="ECO:0000313" key="4">
    <source>
        <dbReference type="Proteomes" id="UP000273643"/>
    </source>
</evidence>
<dbReference type="Pfam" id="PF04820">
    <property type="entry name" value="Trp_halogenase"/>
    <property type="match status" value="1"/>
</dbReference>
<dbReference type="InterPro" id="IPR033856">
    <property type="entry name" value="Trp_halogen"/>
</dbReference>
<feature type="binding site" evidence="2">
    <location>
        <position position="355"/>
    </location>
    <ligand>
        <name>L-tryptophan</name>
        <dbReference type="ChEBI" id="CHEBI:57912"/>
    </ligand>
</feature>
<feature type="binding site" evidence="2">
    <location>
        <position position="85"/>
    </location>
    <ligand>
        <name>7-chloro-L-tryptophan</name>
        <dbReference type="ChEBI" id="CHEBI:58713"/>
    </ligand>
</feature>
<dbReference type="GO" id="GO:0000166">
    <property type="term" value="F:nucleotide binding"/>
    <property type="evidence" value="ECO:0007669"/>
    <property type="project" value="UniProtKB-KW"/>
</dbReference>
<feature type="binding site" evidence="2">
    <location>
        <begin position="16"/>
        <end position="19"/>
    </location>
    <ligand>
        <name>FAD</name>
        <dbReference type="ChEBI" id="CHEBI:57692"/>
    </ligand>
</feature>
<feature type="active site" evidence="1">
    <location>
        <position position="85"/>
    </location>
</feature>
<proteinExistence type="predicted"/>
<keyword evidence="2" id="KW-0285">Flavoprotein</keyword>
<evidence type="ECO:0000256" key="1">
    <source>
        <dbReference type="PIRSR" id="PIRSR011396-1"/>
    </source>
</evidence>
<organism evidence="3 4">
    <name type="scientific">Marinimicrobium koreense</name>
    <dbReference type="NCBI Taxonomy" id="306545"/>
    <lineage>
        <taxon>Bacteria</taxon>
        <taxon>Pseudomonadati</taxon>
        <taxon>Pseudomonadota</taxon>
        <taxon>Gammaproteobacteria</taxon>
        <taxon>Cellvibrionales</taxon>
        <taxon>Cellvibrionaceae</taxon>
        <taxon>Marinimicrobium</taxon>
    </lineage>
</organism>
<dbReference type="PANTHER" id="PTHR43747">
    <property type="entry name" value="FAD-BINDING PROTEIN"/>
    <property type="match status" value="1"/>
</dbReference>
<dbReference type="Proteomes" id="UP000273643">
    <property type="component" value="Unassembled WGS sequence"/>
</dbReference>
<gene>
    <name evidence="3" type="ORF">EDC38_2115</name>
</gene>
<accession>A0A3N1P1R6</accession>
<sequence length="523" mass="59099">MSVHNNPVEHVVIVGGGTAGWLTAGLLAADARLDSRPNRRITLLESPDIATIGVGEGTWPSMLETLRTIGLSESEFIRECDVSFKQGSRFQNWCRGDGDRYDHPFTLPAGYGRLNLAEHWRYAHRDLPFAYAVSPQSAVCDDGRAPKQLATPEYAFNLNYGYHLDAGKFTRLLQRHCVEHLGVVHYLGEVTGVQPRDNGDIKHLHLKSGETLAGDLFIDCTGMASRLLGQHYQVPWVSQRPVLFNDSALAVQVPYSSELSPVASQTLSTAHPDGWIWDIALPTRRGVGAVFSSAHIDKDRVYERLEAYVRGTDSGATLDELSPRLIQFDPGHRERFWQNNCVAIGLSAGFIEPLEATALVLVERSAQFLVQQMPENREEMSVVARRFNRRFCRHWDNIIGFLKLHYVLSTREDSDYWRAHRAEESVPDELAEQLLLWRSRSPWTCDSLYRDELFPSASYQYILYGMRPEYTAPEALERRVRSSGAAAQTAFHENGVQTRKLLQGLPDNRSLINHIRRHGLHTV</sequence>
<protein>
    <submittedName>
        <fullName evidence="3">Flavin-dependent dehydrogenase</fullName>
    </submittedName>
</protein>
<dbReference type="EMBL" id="RJUK01000001">
    <property type="protein sequence ID" value="ROQ21491.1"/>
    <property type="molecule type" value="Genomic_DNA"/>
</dbReference>
<name>A0A3N1P1R6_9GAMM</name>
<dbReference type="PANTHER" id="PTHR43747:SF4">
    <property type="entry name" value="FLAVIN-DEPENDENT TRYPTOPHAN HALOGENASE"/>
    <property type="match status" value="1"/>
</dbReference>
<evidence type="ECO:0000313" key="3">
    <source>
        <dbReference type="EMBL" id="ROQ21491.1"/>
    </source>
</evidence>
<feature type="binding site" evidence="2">
    <location>
        <position position="346"/>
    </location>
    <ligand>
        <name>L-tryptophan</name>
        <dbReference type="ChEBI" id="CHEBI:57912"/>
    </ligand>
</feature>
<reference evidence="3 4" key="1">
    <citation type="submission" date="2018-11" db="EMBL/GenBank/DDBJ databases">
        <title>Genomic Encyclopedia of Type Strains, Phase IV (KMG-IV): sequencing the most valuable type-strain genomes for metagenomic binning, comparative biology and taxonomic classification.</title>
        <authorList>
            <person name="Goeker M."/>
        </authorList>
    </citation>
    <scope>NUCLEOTIDE SEQUENCE [LARGE SCALE GENOMIC DNA]</scope>
    <source>
        <strain evidence="3 4">DSM 16974</strain>
    </source>
</reference>
<dbReference type="InterPro" id="IPR036188">
    <property type="entry name" value="FAD/NAD-bd_sf"/>
</dbReference>
<keyword evidence="4" id="KW-1185">Reference proteome</keyword>
<keyword evidence="2" id="KW-0274">FAD</keyword>
<keyword evidence="2" id="KW-0547">Nucleotide-binding</keyword>
<dbReference type="Gene3D" id="3.50.50.60">
    <property type="entry name" value="FAD/NAD(P)-binding domain"/>
    <property type="match status" value="1"/>
</dbReference>
<comment type="caution">
    <text evidence="3">The sequence shown here is derived from an EMBL/GenBank/DDBJ whole genome shotgun (WGS) entry which is preliminary data.</text>
</comment>
<dbReference type="OrthoDB" id="6278312at2"/>
<dbReference type="GO" id="GO:0004497">
    <property type="term" value="F:monooxygenase activity"/>
    <property type="evidence" value="ECO:0007669"/>
    <property type="project" value="InterPro"/>
</dbReference>
<dbReference type="AlphaFoldDB" id="A0A3N1P1R6"/>
<dbReference type="SUPFAM" id="SSF51905">
    <property type="entry name" value="FAD/NAD(P)-binding domain"/>
    <property type="match status" value="1"/>
</dbReference>
<feature type="binding site" evidence="2">
    <location>
        <position position="190"/>
    </location>
    <ligand>
        <name>FAD</name>
        <dbReference type="ChEBI" id="CHEBI:57692"/>
    </ligand>
</feature>